<comment type="caution">
    <text evidence="3">The sequence shown here is derived from an EMBL/GenBank/DDBJ whole genome shotgun (WGS) entry which is preliminary data.</text>
</comment>
<proteinExistence type="predicted"/>
<evidence type="ECO:0000259" key="2">
    <source>
        <dbReference type="Pfam" id="PF00892"/>
    </source>
</evidence>
<evidence type="ECO:0000256" key="1">
    <source>
        <dbReference type="SAM" id="Phobius"/>
    </source>
</evidence>
<dbReference type="AlphaFoldDB" id="A0A2G8JKI4"/>
<accession>A0A2G8JKI4</accession>
<feature type="transmembrane region" description="Helical" evidence="1">
    <location>
        <begin position="112"/>
        <end position="132"/>
    </location>
</feature>
<name>A0A2G8JKI4_STIJA</name>
<keyword evidence="1" id="KW-1133">Transmembrane helix</keyword>
<sequence>MDIHVEAVTCVPLLPTGQPDQSSKVETDINNPLQRKELSLGEVVSKENAEEVVGREKVDDTTREESREECSPEGFVNLLKKRYGIVLTFITALCFAILSVLIRLVLETIQPFQAILMFMPVMTFGSIFLGICQRISIPEKYQCYIWLTLSGSCLSLNTVFFVVSITYIDVADATTILYTSLIFVGIFSWIFLREPLRPFDFLFALLAFVGVTFVARPSFIFGSDGLEATSNSNPLLVSPLPLAPLFQ</sequence>
<organism evidence="3 4">
    <name type="scientific">Stichopus japonicus</name>
    <name type="common">Sea cucumber</name>
    <dbReference type="NCBI Taxonomy" id="307972"/>
    <lineage>
        <taxon>Eukaryota</taxon>
        <taxon>Metazoa</taxon>
        <taxon>Echinodermata</taxon>
        <taxon>Eleutherozoa</taxon>
        <taxon>Echinozoa</taxon>
        <taxon>Holothuroidea</taxon>
        <taxon>Aspidochirotacea</taxon>
        <taxon>Aspidochirotida</taxon>
        <taxon>Stichopodidae</taxon>
        <taxon>Apostichopus</taxon>
    </lineage>
</organism>
<keyword evidence="4" id="KW-1185">Reference proteome</keyword>
<evidence type="ECO:0000313" key="4">
    <source>
        <dbReference type="Proteomes" id="UP000230750"/>
    </source>
</evidence>
<protein>
    <submittedName>
        <fullName evidence="3">Putative solute carrier family 35 member G1-like</fullName>
    </submittedName>
</protein>
<dbReference type="PANTHER" id="PTHR22911">
    <property type="entry name" value="ACYL-MALONYL CONDENSING ENZYME-RELATED"/>
    <property type="match status" value="1"/>
</dbReference>
<feature type="transmembrane region" description="Helical" evidence="1">
    <location>
        <begin position="174"/>
        <end position="192"/>
    </location>
</feature>
<dbReference type="InterPro" id="IPR037185">
    <property type="entry name" value="EmrE-like"/>
</dbReference>
<gene>
    <name evidence="3" type="ORF">BSL78_26955</name>
</gene>
<feature type="transmembrane region" description="Helical" evidence="1">
    <location>
        <begin position="144"/>
        <end position="168"/>
    </location>
</feature>
<dbReference type="SUPFAM" id="SSF103481">
    <property type="entry name" value="Multidrug resistance efflux transporter EmrE"/>
    <property type="match status" value="1"/>
</dbReference>
<dbReference type="Pfam" id="PF00892">
    <property type="entry name" value="EamA"/>
    <property type="match status" value="1"/>
</dbReference>
<reference evidence="3 4" key="1">
    <citation type="journal article" date="2017" name="PLoS Biol.">
        <title>The sea cucumber genome provides insights into morphological evolution and visceral regeneration.</title>
        <authorList>
            <person name="Zhang X."/>
            <person name="Sun L."/>
            <person name="Yuan J."/>
            <person name="Sun Y."/>
            <person name="Gao Y."/>
            <person name="Zhang L."/>
            <person name="Li S."/>
            <person name="Dai H."/>
            <person name="Hamel J.F."/>
            <person name="Liu C."/>
            <person name="Yu Y."/>
            <person name="Liu S."/>
            <person name="Lin W."/>
            <person name="Guo K."/>
            <person name="Jin S."/>
            <person name="Xu P."/>
            <person name="Storey K.B."/>
            <person name="Huan P."/>
            <person name="Zhang T."/>
            <person name="Zhou Y."/>
            <person name="Zhang J."/>
            <person name="Lin C."/>
            <person name="Li X."/>
            <person name="Xing L."/>
            <person name="Huo D."/>
            <person name="Sun M."/>
            <person name="Wang L."/>
            <person name="Mercier A."/>
            <person name="Li F."/>
            <person name="Yang H."/>
            <person name="Xiang J."/>
        </authorList>
    </citation>
    <scope>NUCLEOTIDE SEQUENCE [LARGE SCALE GENOMIC DNA]</scope>
    <source>
        <strain evidence="3">Shaxun</strain>
        <tissue evidence="3">Muscle</tissue>
    </source>
</reference>
<feature type="domain" description="EamA" evidence="2">
    <location>
        <begin position="83"/>
        <end position="214"/>
    </location>
</feature>
<evidence type="ECO:0000313" key="3">
    <source>
        <dbReference type="EMBL" id="PIK36219.1"/>
    </source>
</evidence>
<feature type="transmembrane region" description="Helical" evidence="1">
    <location>
        <begin position="199"/>
        <end position="221"/>
    </location>
</feature>
<dbReference type="InterPro" id="IPR000620">
    <property type="entry name" value="EamA_dom"/>
</dbReference>
<dbReference type="GO" id="GO:0016020">
    <property type="term" value="C:membrane"/>
    <property type="evidence" value="ECO:0007669"/>
    <property type="project" value="InterPro"/>
</dbReference>
<dbReference type="EMBL" id="MRZV01001716">
    <property type="protein sequence ID" value="PIK36219.1"/>
    <property type="molecule type" value="Genomic_DNA"/>
</dbReference>
<keyword evidence="1" id="KW-0472">Membrane</keyword>
<keyword evidence="1" id="KW-0812">Transmembrane</keyword>
<dbReference type="Proteomes" id="UP000230750">
    <property type="component" value="Unassembled WGS sequence"/>
</dbReference>
<dbReference type="OrthoDB" id="8300370at2759"/>
<feature type="transmembrane region" description="Helical" evidence="1">
    <location>
        <begin position="83"/>
        <end position="106"/>
    </location>
</feature>